<evidence type="ECO:0000313" key="4">
    <source>
        <dbReference type="Proteomes" id="UP000295626"/>
    </source>
</evidence>
<dbReference type="SUPFAM" id="SSF117856">
    <property type="entry name" value="AF0104/ALDC/Ptd012-like"/>
    <property type="match status" value="1"/>
</dbReference>
<feature type="compositionally biased region" description="Low complexity" evidence="1">
    <location>
        <begin position="99"/>
        <end position="109"/>
    </location>
</feature>
<name>A0ABY2DF85_9ACTN</name>
<accession>A0ABY2DF85</accession>
<feature type="domain" description="PPC" evidence="2">
    <location>
        <begin position="119"/>
        <end position="269"/>
    </location>
</feature>
<dbReference type="CDD" id="cd11378">
    <property type="entry name" value="DUF296"/>
    <property type="match status" value="1"/>
</dbReference>
<dbReference type="EMBL" id="SMKE01000490">
    <property type="protein sequence ID" value="TDB92181.1"/>
    <property type="molecule type" value="Genomic_DNA"/>
</dbReference>
<feature type="compositionally biased region" description="Basic and acidic residues" evidence="1">
    <location>
        <begin position="1"/>
        <end position="18"/>
    </location>
</feature>
<feature type="compositionally biased region" description="Basic residues" evidence="1">
    <location>
        <begin position="43"/>
        <end position="55"/>
    </location>
</feature>
<dbReference type="Proteomes" id="UP000295626">
    <property type="component" value="Unassembled WGS sequence"/>
</dbReference>
<protein>
    <submittedName>
        <fullName evidence="3">DNA-binding protein</fullName>
    </submittedName>
</protein>
<comment type="caution">
    <text evidence="3">The sequence shown here is derived from an EMBL/GenBank/DDBJ whole genome shotgun (WGS) entry which is preliminary data.</text>
</comment>
<feature type="compositionally biased region" description="Basic and acidic residues" evidence="1">
    <location>
        <begin position="30"/>
        <end position="42"/>
    </location>
</feature>
<dbReference type="Gene3D" id="3.30.1330.80">
    <property type="entry name" value="Hypothetical protein, similar to alpha- acetolactate decarboxylase, domain 2"/>
    <property type="match status" value="1"/>
</dbReference>
<feature type="compositionally biased region" description="Basic residues" evidence="1">
    <location>
        <begin position="82"/>
        <end position="91"/>
    </location>
</feature>
<dbReference type="Pfam" id="PF03479">
    <property type="entry name" value="PCC"/>
    <property type="match status" value="1"/>
</dbReference>
<dbReference type="PANTHER" id="PTHR34988:SF1">
    <property type="entry name" value="DNA-BINDING PROTEIN"/>
    <property type="match status" value="1"/>
</dbReference>
<dbReference type="PROSITE" id="PS51742">
    <property type="entry name" value="PPC"/>
    <property type="match status" value="1"/>
</dbReference>
<evidence type="ECO:0000313" key="3">
    <source>
        <dbReference type="EMBL" id="TDB92181.1"/>
    </source>
</evidence>
<proteinExistence type="predicted"/>
<sequence>MREAGDLRPHRRAADPARHAHRRHPGVHLLLERLQDGADPLRRRQPHAAGRRLQLRPRGVPGLGADDGLRLDHHAARLRPHPRRATAHRHRHDDGQRQVTHTSGGTVTSTVPAVDSRAARPGRIIAASIKPGAQLTDSIEQVCRDHGVHTAVILSVIGTIEEVYLRNPRDITTLPIRQEHEFADDIDTVVLQRPMEILSIQGNVTTLDGELWAHCHALFSEAGGNVRGGHVFRATVWSQGEVFLQELTDIRIDREYDREVTGLPQIRLHGCEAGPADGR</sequence>
<gene>
    <name evidence="3" type="ORF">E1091_13240</name>
</gene>
<evidence type="ECO:0000256" key="1">
    <source>
        <dbReference type="SAM" id="MobiDB-lite"/>
    </source>
</evidence>
<evidence type="ECO:0000259" key="2">
    <source>
        <dbReference type="PROSITE" id="PS51742"/>
    </source>
</evidence>
<reference evidence="3 4" key="1">
    <citation type="submission" date="2019-02" db="EMBL/GenBank/DDBJ databases">
        <title>Draft genome sequences of novel Actinobacteria.</title>
        <authorList>
            <person name="Sahin N."/>
            <person name="Ay H."/>
            <person name="Saygin H."/>
        </authorList>
    </citation>
    <scope>NUCLEOTIDE SEQUENCE [LARGE SCALE GENOMIC DNA]</scope>
    <source>
        <strain evidence="3 4">JCM 30529</strain>
    </source>
</reference>
<dbReference type="GO" id="GO:0003677">
    <property type="term" value="F:DNA binding"/>
    <property type="evidence" value="ECO:0007669"/>
    <property type="project" value="UniProtKB-KW"/>
</dbReference>
<keyword evidence="4" id="KW-1185">Reference proteome</keyword>
<organism evidence="3 4">
    <name type="scientific">Micromonospora fluostatini</name>
    <dbReference type="NCBI Taxonomy" id="1629071"/>
    <lineage>
        <taxon>Bacteria</taxon>
        <taxon>Bacillati</taxon>
        <taxon>Actinomycetota</taxon>
        <taxon>Actinomycetes</taxon>
        <taxon>Micromonosporales</taxon>
        <taxon>Micromonosporaceae</taxon>
        <taxon>Micromonospora</taxon>
    </lineage>
</organism>
<feature type="region of interest" description="Disordered" evidence="1">
    <location>
        <begin position="1"/>
        <end position="68"/>
    </location>
</feature>
<keyword evidence="3" id="KW-0238">DNA-binding</keyword>
<feature type="region of interest" description="Disordered" evidence="1">
    <location>
        <begin position="82"/>
        <end position="109"/>
    </location>
</feature>
<dbReference type="PANTHER" id="PTHR34988">
    <property type="entry name" value="PROTEIN, PUTATIVE-RELATED"/>
    <property type="match status" value="1"/>
</dbReference>
<dbReference type="InterPro" id="IPR005175">
    <property type="entry name" value="PPC_dom"/>
</dbReference>